<name>A0AAV6W327_9ARAC</name>
<gene>
    <name evidence="1" type="ORF">JTE90_027438</name>
</gene>
<keyword evidence="2" id="KW-1185">Reference proteome</keyword>
<protein>
    <submittedName>
        <fullName evidence="1">Uncharacterized protein</fullName>
    </submittedName>
</protein>
<dbReference type="Proteomes" id="UP000827092">
    <property type="component" value="Unassembled WGS sequence"/>
</dbReference>
<evidence type="ECO:0000313" key="2">
    <source>
        <dbReference type="Proteomes" id="UP000827092"/>
    </source>
</evidence>
<organism evidence="1 2">
    <name type="scientific">Oedothorax gibbosus</name>
    <dbReference type="NCBI Taxonomy" id="931172"/>
    <lineage>
        <taxon>Eukaryota</taxon>
        <taxon>Metazoa</taxon>
        <taxon>Ecdysozoa</taxon>
        <taxon>Arthropoda</taxon>
        <taxon>Chelicerata</taxon>
        <taxon>Arachnida</taxon>
        <taxon>Araneae</taxon>
        <taxon>Araneomorphae</taxon>
        <taxon>Entelegynae</taxon>
        <taxon>Araneoidea</taxon>
        <taxon>Linyphiidae</taxon>
        <taxon>Erigoninae</taxon>
        <taxon>Oedothorax</taxon>
    </lineage>
</organism>
<evidence type="ECO:0000313" key="1">
    <source>
        <dbReference type="EMBL" id="KAG8201965.1"/>
    </source>
</evidence>
<sequence length="76" mass="9148">MHLLPFKVTKLLEIWQNSRIPPLNLDTRLRSKQKDSVNVLLVLRCDNFTDQKRFFVHRYFIPSLERNGIKRSLLCH</sequence>
<reference evidence="1 2" key="1">
    <citation type="journal article" date="2022" name="Nat. Ecol. Evol.">
        <title>A masculinizing supergene underlies an exaggerated male reproductive morph in a spider.</title>
        <authorList>
            <person name="Hendrickx F."/>
            <person name="De Corte Z."/>
            <person name="Sonet G."/>
            <person name="Van Belleghem S.M."/>
            <person name="Kostlbacher S."/>
            <person name="Vangestel C."/>
        </authorList>
    </citation>
    <scope>NUCLEOTIDE SEQUENCE [LARGE SCALE GENOMIC DNA]</scope>
    <source>
        <strain evidence="1">W744_W776</strain>
    </source>
</reference>
<proteinExistence type="predicted"/>
<dbReference type="AlphaFoldDB" id="A0AAV6W327"/>
<accession>A0AAV6W327</accession>
<dbReference type="EMBL" id="JAFNEN010000002">
    <property type="protein sequence ID" value="KAG8201965.1"/>
    <property type="molecule type" value="Genomic_DNA"/>
</dbReference>
<comment type="caution">
    <text evidence="1">The sequence shown here is derived from an EMBL/GenBank/DDBJ whole genome shotgun (WGS) entry which is preliminary data.</text>
</comment>